<evidence type="ECO:0000313" key="11">
    <source>
        <dbReference type="Proteomes" id="UP000217065"/>
    </source>
</evidence>
<name>A0A264W091_9BACL</name>
<dbReference type="PANTHER" id="PTHR43357">
    <property type="entry name" value="INNER MEMBRANE ABC TRANSPORTER PERMEASE PROTEIN YDCV"/>
    <property type="match status" value="1"/>
</dbReference>
<evidence type="ECO:0000256" key="5">
    <source>
        <dbReference type="ARBA" id="ARBA00022692"/>
    </source>
</evidence>
<protein>
    <submittedName>
        <fullName evidence="10">ABC transporter permease</fullName>
    </submittedName>
</protein>
<dbReference type="SUPFAM" id="SSF161098">
    <property type="entry name" value="MetI-like"/>
    <property type="match status" value="1"/>
</dbReference>
<evidence type="ECO:0000256" key="4">
    <source>
        <dbReference type="ARBA" id="ARBA00022519"/>
    </source>
</evidence>
<dbReference type="InterPro" id="IPR035906">
    <property type="entry name" value="MetI-like_sf"/>
</dbReference>
<evidence type="ECO:0000313" key="10">
    <source>
        <dbReference type="EMBL" id="OZS77006.1"/>
    </source>
</evidence>
<keyword evidence="3" id="KW-1003">Cell membrane</keyword>
<dbReference type="GO" id="GO:0055085">
    <property type="term" value="P:transmembrane transport"/>
    <property type="evidence" value="ECO:0007669"/>
    <property type="project" value="InterPro"/>
</dbReference>
<organism evidence="10 11">
    <name type="scientific">Tetzosporium hominis</name>
    <dbReference type="NCBI Taxonomy" id="2020506"/>
    <lineage>
        <taxon>Bacteria</taxon>
        <taxon>Bacillati</taxon>
        <taxon>Bacillota</taxon>
        <taxon>Bacilli</taxon>
        <taxon>Bacillales</taxon>
        <taxon>Caryophanaceae</taxon>
        <taxon>Tetzosporium</taxon>
    </lineage>
</organism>
<dbReference type="PANTHER" id="PTHR43357:SF4">
    <property type="entry name" value="INNER MEMBRANE ABC TRANSPORTER PERMEASE PROTEIN YDCV"/>
    <property type="match status" value="1"/>
</dbReference>
<accession>A0A264W091</accession>
<dbReference type="OrthoDB" id="9782004at2"/>
<reference evidence="10 11" key="1">
    <citation type="submission" date="2017-07" db="EMBL/GenBank/DDBJ databases">
        <title>Tetzosporium hominis gen.nov. sp.nov.</title>
        <authorList>
            <person name="Tetz G."/>
            <person name="Tetz V."/>
        </authorList>
    </citation>
    <scope>NUCLEOTIDE SEQUENCE [LARGE SCALE GENOMIC DNA]</scope>
    <source>
        <strain evidence="10 11">VT-49</strain>
    </source>
</reference>
<evidence type="ECO:0000256" key="7">
    <source>
        <dbReference type="ARBA" id="ARBA00023136"/>
    </source>
</evidence>
<feature type="transmembrane region" description="Helical" evidence="8">
    <location>
        <begin position="67"/>
        <end position="89"/>
    </location>
</feature>
<dbReference type="EMBL" id="NOKQ01000310">
    <property type="protein sequence ID" value="OZS77006.1"/>
    <property type="molecule type" value="Genomic_DNA"/>
</dbReference>
<gene>
    <name evidence="10" type="ORF">CF394_13740</name>
</gene>
<feature type="transmembrane region" description="Helical" evidence="8">
    <location>
        <begin position="205"/>
        <end position="225"/>
    </location>
</feature>
<comment type="similarity">
    <text evidence="8">Belongs to the binding-protein-dependent transport system permease family.</text>
</comment>
<sequence>MRSLRLPYSVLVLLCFLFVLPFVPALLASLGGVWRFPLVIPEGWSFRAWDAVFRANSGTLSAIWTSLWIAFCVTMINVLVSVPAAYALVRGNLRFRAAIEAVLLAPIFVPALAAVMGIHLTFLRLGLTETVLGVILVHLAPSMPYVIRAAMISFETMNRETEQAAQLLGAGPWNRFLFVILPHLRAGLVAGVTLSMLISLSQYSVTLLIGGGQVVTLPILLYPYISGGDTSIGSAYTLVFSAIALLLVIVLDVGLRGHYRKKGRSRV</sequence>
<evidence type="ECO:0000256" key="6">
    <source>
        <dbReference type="ARBA" id="ARBA00022989"/>
    </source>
</evidence>
<proteinExistence type="inferred from homology"/>
<evidence type="ECO:0000256" key="8">
    <source>
        <dbReference type="RuleBase" id="RU363032"/>
    </source>
</evidence>
<dbReference type="PROSITE" id="PS50928">
    <property type="entry name" value="ABC_TM1"/>
    <property type="match status" value="1"/>
</dbReference>
<dbReference type="Proteomes" id="UP000217065">
    <property type="component" value="Unassembled WGS sequence"/>
</dbReference>
<dbReference type="CDD" id="cd06261">
    <property type="entry name" value="TM_PBP2"/>
    <property type="match status" value="1"/>
</dbReference>
<keyword evidence="5 8" id="KW-0812">Transmembrane</keyword>
<evidence type="ECO:0000256" key="2">
    <source>
        <dbReference type="ARBA" id="ARBA00022448"/>
    </source>
</evidence>
<dbReference type="InterPro" id="IPR000515">
    <property type="entry name" value="MetI-like"/>
</dbReference>
<dbReference type="GO" id="GO:0005886">
    <property type="term" value="C:plasma membrane"/>
    <property type="evidence" value="ECO:0007669"/>
    <property type="project" value="UniProtKB-SubCell"/>
</dbReference>
<keyword evidence="7 8" id="KW-0472">Membrane</keyword>
<feature type="transmembrane region" description="Helical" evidence="8">
    <location>
        <begin position="176"/>
        <end position="198"/>
    </location>
</feature>
<keyword evidence="4" id="KW-0997">Cell inner membrane</keyword>
<keyword evidence="11" id="KW-1185">Reference proteome</keyword>
<dbReference type="Pfam" id="PF00528">
    <property type="entry name" value="BPD_transp_1"/>
    <property type="match status" value="1"/>
</dbReference>
<feature type="domain" description="ABC transmembrane type-1" evidence="9">
    <location>
        <begin position="63"/>
        <end position="251"/>
    </location>
</feature>
<evidence type="ECO:0000259" key="9">
    <source>
        <dbReference type="PROSITE" id="PS50928"/>
    </source>
</evidence>
<evidence type="ECO:0000256" key="1">
    <source>
        <dbReference type="ARBA" id="ARBA00004429"/>
    </source>
</evidence>
<dbReference type="Gene3D" id="1.10.3720.10">
    <property type="entry name" value="MetI-like"/>
    <property type="match status" value="1"/>
</dbReference>
<dbReference type="AlphaFoldDB" id="A0A264W091"/>
<keyword evidence="6 8" id="KW-1133">Transmembrane helix</keyword>
<comment type="subcellular location">
    <subcellularLocation>
        <location evidence="1">Cell inner membrane</location>
        <topology evidence="1">Multi-pass membrane protein</topology>
    </subcellularLocation>
    <subcellularLocation>
        <location evidence="8">Cell membrane</location>
        <topology evidence="8">Multi-pass membrane protein</topology>
    </subcellularLocation>
</comment>
<feature type="transmembrane region" description="Helical" evidence="8">
    <location>
        <begin position="231"/>
        <end position="255"/>
    </location>
</feature>
<keyword evidence="2 8" id="KW-0813">Transport</keyword>
<feature type="transmembrane region" description="Helical" evidence="8">
    <location>
        <begin position="101"/>
        <end position="122"/>
    </location>
</feature>
<evidence type="ECO:0000256" key="3">
    <source>
        <dbReference type="ARBA" id="ARBA00022475"/>
    </source>
</evidence>
<comment type="caution">
    <text evidence="10">The sequence shown here is derived from an EMBL/GenBank/DDBJ whole genome shotgun (WGS) entry which is preliminary data.</text>
</comment>